<dbReference type="AlphaFoldDB" id="A0AAV6Z8J2"/>
<evidence type="ECO:0008006" key="3">
    <source>
        <dbReference type="Google" id="ProtNLM"/>
    </source>
</evidence>
<evidence type="ECO:0000313" key="2">
    <source>
        <dbReference type="Proteomes" id="UP000824782"/>
    </source>
</evidence>
<dbReference type="Proteomes" id="UP000824782">
    <property type="component" value="Unassembled WGS sequence"/>
</dbReference>
<accession>A0AAV6Z8J2</accession>
<gene>
    <name evidence="1" type="ORF">GDO81_022092</name>
</gene>
<proteinExistence type="predicted"/>
<evidence type="ECO:0000313" key="1">
    <source>
        <dbReference type="EMBL" id="KAG8544668.1"/>
    </source>
</evidence>
<protein>
    <recommendedName>
        <fullName evidence="3">Secreted protein</fullName>
    </recommendedName>
</protein>
<name>A0AAV6Z8J2_ENGPU</name>
<dbReference type="EMBL" id="WNYA01002081">
    <property type="protein sequence ID" value="KAG8544668.1"/>
    <property type="molecule type" value="Genomic_DNA"/>
</dbReference>
<sequence length="82" mass="9897">MSVVFINALTTRNFFAFPFFTPHLQKSFRFSHVGSRVRTWFLCNNLHFRVTVFNILRRVLGSRRKKIVNLRHFLVAWFLLPK</sequence>
<reference evidence="1" key="1">
    <citation type="thesis" date="2020" institute="ProQuest LLC" country="789 East Eisenhower Parkway, Ann Arbor, MI, USA">
        <title>Comparative Genomics and Chromosome Evolution.</title>
        <authorList>
            <person name="Mudd A.B."/>
        </authorList>
    </citation>
    <scope>NUCLEOTIDE SEQUENCE</scope>
    <source>
        <strain evidence="1">237g6f4</strain>
        <tissue evidence="1">Blood</tissue>
    </source>
</reference>
<keyword evidence="2" id="KW-1185">Reference proteome</keyword>
<comment type="caution">
    <text evidence="1">The sequence shown here is derived from an EMBL/GenBank/DDBJ whole genome shotgun (WGS) entry which is preliminary data.</text>
</comment>
<organism evidence="1 2">
    <name type="scientific">Engystomops pustulosus</name>
    <name type="common">Tungara frog</name>
    <name type="synonym">Physalaemus pustulosus</name>
    <dbReference type="NCBI Taxonomy" id="76066"/>
    <lineage>
        <taxon>Eukaryota</taxon>
        <taxon>Metazoa</taxon>
        <taxon>Chordata</taxon>
        <taxon>Craniata</taxon>
        <taxon>Vertebrata</taxon>
        <taxon>Euteleostomi</taxon>
        <taxon>Amphibia</taxon>
        <taxon>Batrachia</taxon>
        <taxon>Anura</taxon>
        <taxon>Neobatrachia</taxon>
        <taxon>Hyloidea</taxon>
        <taxon>Leptodactylidae</taxon>
        <taxon>Leiuperinae</taxon>
        <taxon>Engystomops</taxon>
    </lineage>
</organism>